<evidence type="ECO:0000256" key="1">
    <source>
        <dbReference type="ARBA" id="ARBA00000798"/>
    </source>
</evidence>
<evidence type="ECO:0000256" key="2">
    <source>
        <dbReference type="ARBA" id="ARBA00008664"/>
    </source>
</evidence>
<sequence>MANSARSSLDVAAYGFTSRQVAEALLAAQRRGVKVRVLADAKDNGGKYSAVTWLQRQGVPVRLNGKYAIQHNKFMVADGVTTQTGSFNYTSSASRRNAENTLVVWDHRATATAYQQEFERLWGESFEPDNPMK</sequence>
<keyword evidence="6" id="KW-0443">Lipid metabolism</keyword>
<keyword evidence="5" id="KW-0442">Lipid degradation</keyword>
<accession>A0A1B7HGC0</accession>
<evidence type="ECO:0000256" key="5">
    <source>
        <dbReference type="ARBA" id="ARBA00022963"/>
    </source>
</evidence>
<dbReference type="EMBL" id="LXEO01000070">
    <property type="protein sequence ID" value="OAT14660.1"/>
    <property type="molecule type" value="Genomic_DNA"/>
</dbReference>
<evidence type="ECO:0000313" key="8">
    <source>
        <dbReference type="EMBL" id="OAT14660.1"/>
    </source>
</evidence>
<reference evidence="8 9" key="1">
    <citation type="submission" date="2016-04" db="EMBL/GenBank/DDBJ databases">
        <title>ATOL: Assembling a taxonomically balanced genome-scale reconstruction of the evolutionary history of the Enterobacteriaceae.</title>
        <authorList>
            <person name="Plunkett G.III."/>
            <person name="Neeno-Eckwall E.C."/>
            <person name="Glasner J.D."/>
            <person name="Perna N.T."/>
        </authorList>
    </citation>
    <scope>NUCLEOTIDE SEQUENCE [LARGE SCALE GENOMIC DNA]</scope>
    <source>
        <strain evidence="8 9">ATCC 51607</strain>
    </source>
</reference>
<keyword evidence="9" id="KW-1185">Reference proteome</keyword>
<dbReference type="PANTHER" id="PTHR43856">
    <property type="entry name" value="CARDIOLIPIN HYDROLASE"/>
    <property type="match status" value="1"/>
</dbReference>
<dbReference type="GO" id="GO:0004630">
    <property type="term" value="F:phospholipase D activity"/>
    <property type="evidence" value="ECO:0007669"/>
    <property type="project" value="UniProtKB-EC"/>
</dbReference>
<name>A0A1B7HGC0_9ENTR</name>
<dbReference type="PROSITE" id="PS50035">
    <property type="entry name" value="PLD"/>
    <property type="match status" value="1"/>
</dbReference>
<evidence type="ECO:0000313" key="9">
    <source>
        <dbReference type="Proteomes" id="UP000078286"/>
    </source>
</evidence>
<dbReference type="SUPFAM" id="SSF56024">
    <property type="entry name" value="Phospholipase D/nuclease"/>
    <property type="match status" value="1"/>
</dbReference>
<dbReference type="Gene3D" id="3.30.870.10">
    <property type="entry name" value="Endonuclease Chain A"/>
    <property type="match status" value="1"/>
</dbReference>
<dbReference type="PANTHER" id="PTHR43856:SF1">
    <property type="entry name" value="MITOCHONDRIAL CARDIOLIPIN HYDROLASE"/>
    <property type="match status" value="1"/>
</dbReference>
<keyword evidence="8" id="KW-0540">Nuclease</keyword>
<gene>
    <name evidence="8" type="ORF">M979_4346</name>
</gene>
<evidence type="ECO:0000256" key="3">
    <source>
        <dbReference type="ARBA" id="ARBA00012027"/>
    </source>
</evidence>
<protein>
    <recommendedName>
        <fullName evidence="3">phospholipase D</fullName>
        <ecNumber evidence="3">3.1.4.4</ecNumber>
    </recommendedName>
</protein>
<comment type="caution">
    <text evidence="8">The sequence shown here is derived from an EMBL/GenBank/DDBJ whole genome shotgun (WGS) entry which is preliminary data.</text>
</comment>
<dbReference type="CDD" id="cd09170">
    <property type="entry name" value="PLDc_Nuc"/>
    <property type="match status" value="1"/>
</dbReference>
<dbReference type="Proteomes" id="UP000078286">
    <property type="component" value="Unassembled WGS sequence"/>
</dbReference>
<evidence type="ECO:0000256" key="4">
    <source>
        <dbReference type="ARBA" id="ARBA00022801"/>
    </source>
</evidence>
<dbReference type="GO" id="GO:0006793">
    <property type="term" value="P:phosphorus metabolic process"/>
    <property type="evidence" value="ECO:0007669"/>
    <property type="project" value="UniProtKB-ARBA"/>
</dbReference>
<keyword evidence="4" id="KW-0378">Hydrolase</keyword>
<dbReference type="AlphaFoldDB" id="A0A1B7HGC0"/>
<dbReference type="InterPro" id="IPR051406">
    <property type="entry name" value="PLD_domain"/>
</dbReference>
<dbReference type="Pfam" id="PF13091">
    <property type="entry name" value="PLDc_2"/>
    <property type="match status" value="1"/>
</dbReference>
<dbReference type="GO" id="GO:0016042">
    <property type="term" value="P:lipid catabolic process"/>
    <property type="evidence" value="ECO:0007669"/>
    <property type="project" value="UniProtKB-KW"/>
</dbReference>
<evidence type="ECO:0000259" key="7">
    <source>
        <dbReference type="PROSITE" id="PS50035"/>
    </source>
</evidence>
<dbReference type="EC" id="3.1.4.4" evidence="3"/>
<dbReference type="GO" id="GO:0016891">
    <property type="term" value="F:RNA endonuclease activity producing 5'-phosphomonoesters, hydrolytic mechanism"/>
    <property type="evidence" value="ECO:0007669"/>
    <property type="project" value="TreeGrafter"/>
</dbReference>
<dbReference type="InterPro" id="IPR025202">
    <property type="entry name" value="PLD-like_dom"/>
</dbReference>
<keyword evidence="8" id="KW-0255">Endonuclease</keyword>
<comment type="similarity">
    <text evidence="2">Belongs to the phospholipase D family.</text>
</comment>
<dbReference type="InterPro" id="IPR001736">
    <property type="entry name" value="PLipase_D/transphosphatidylase"/>
</dbReference>
<comment type="catalytic activity">
    <reaction evidence="1">
        <text>a 1,2-diacyl-sn-glycero-3-phosphocholine + H2O = a 1,2-diacyl-sn-glycero-3-phosphate + choline + H(+)</text>
        <dbReference type="Rhea" id="RHEA:14445"/>
        <dbReference type="ChEBI" id="CHEBI:15354"/>
        <dbReference type="ChEBI" id="CHEBI:15377"/>
        <dbReference type="ChEBI" id="CHEBI:15378"/>
        <dbReference type="ChEBI" id="CHEBI:57643"/>
        <dbReference type="ChEBI" id="CHEBI:58608"/>
        <dbReference type="EC" id="3.1.4.4"/>
    </reaction>
</comment>
<feature type="domain" description="PLD phosphodiesterase" evidence="7">
    <location>
        <begin position="66"/>
        <end position="93"/>
    </location>
</feature>
<proteinExistence type="inferred from homology"/>
<organism evidence="8 9">
    <name type="scientific">Buttiauxella noackiae ATCC 51607</name>
    <dbReference type="NCBI Taxonomy" id="1354255"/>
    <lineage>
        <taxon>Bacteria</taxon>
        <taxon>Pseudomonadati</taxon>
        <taxon>Pseudomonadota</taxon>
        <taxon>Gammaproteobacteria</taxon>
        <taxon>Enterobacterales</taxon>
        <taxon>Enterobacteriaceae</taxon>
        <taxon>Buttiauxella</taxon>
    </lineage>
</organism>
<evidence type="ECO:0000256" key="6">
    <source>
        <dbReference type="ARBA" id="ARBA00023098"/>
    </source>
</evidence>